<dbReference type="SUPFAM" id="SSF48452">
    <property type="entry name" value="TPR-like"/>
    <property type="match status" value="1"/>
</dbReference>
<sequence length="474" mass="53875">MEKTIQRSWLLGVYPGLAGFFLMPPLQDDAYAIDSNIREKLLQGYLPEALPRSWRFLKLAVEGKTAEEVFEAMPEGPERQYNLFILDPTVENLNLARSVWKEERSDERVLLETVAWGWQFNDRPPVLHDPLPAPEIVAFYQATRGYAAFSEGDSLLAALLLKDAAEIAFKTSPVFAARLYAESAQMFEKVLDHPPSPTFTPTNRQASSDFNDLYHGQAIKDAYKRFTDDTDMLTDENRKRVAEEVEHCYRTVLDLLKPTAFRGMRAEIWVQFGSFLQSHASISRVGLQKAMQCYHEGLKEIDRNLQPETFAIAHMNLAIAYLSLPQHEERHLLRAALAVQSLRQALNVLNYDEHPDLWASVTTNLANAIQHVRSAHVEDNLWEAVSLYEEVLSKPIAQVDPLRKARLLANQGNALAHLGAFSRAVPRLKEAHALFMRFDCREEAGAVMDTLEEIERLRHHDHTDQDKGGLHVSP</sequence>
<dbReference type="EMBL" id="PEBX01000080">
    <property type="protein sequence ID" value="PTQ55713.1"/>
    <property type="molecule type" value="Genomic_DNA"/>
</dbReference>
<evidence type="ECO:0000313" key="1">
    <source>
        <dbReference type="EMBL" id="PTQ55713.1"/>
    </source>
</evidence>
<reference evidence="2" key="1">
    <citation type="journal article" date="2018" name="Sci. Rep.">
        <title>Lignite coal burning seam in the remote Altai Mountains harbors a hydrogen-driven thermophilic microbial community.</title>
        <authorList>
            <person name="Kadnikov V.V."/>
            <person name="Mardanov A.V."/>
            <person name="Ivasenko D.A."/>
            <person name="Antsiferov D.V."/>
            <person name="Beletsky A.V."/>
            <person name="Karnachuk O.V."/>
            <person name="Ravin N.V."/>
        </authorList>
    </citation>
    <scope>NUCLEOTIDE SEQUENCE [LARGE SCALE GENOMIC DNA]</scope>
</reference>
<name>A0A2R6XZ76_9BACL</name>
<dbReference type="InterPro" id="IPR011990">
    <property type="entry name" value="TPR-like_helical_dom_sf"/>
</dbReference>
<protein>
    <recommendedName>
        <fullName evidence="3">Tetratricopeptide repeat protein</fullName>
    </recommendedName>
</protein>
<dbReference type="Gene3D" id="1.25.40.10">
    <property type="entry name" value="Tetratricopeptide repeat domain"/>
    <property type="match status" value="1"/>
</dbReference>
<accession>A0A2R6XZ76</accession>
<comment type="caution">
    <text evidence="1">The sequence shown here is derived from an EMBL/GenBank/DDBJ whole genome shotgun (WGS) entry which is preliminary data.</text>
</comment>
<evidence type="ECO:0000313" key="2">
    <source>
        <dbReference type="Proteomes" id="UP000244338"/>
    </source>
</evidence>
<dbReference type="Proteomes" id="UP000244338">
    <property type="component" value="Unassembled WGS sequence"/>
</dbReference>
<dbReference type="AlphaFoldDB" id="A0A2R6XZ76"/>
<gene>
    <name evidence="1" type="ORF">BSOLF_1534</name>
</gene>
<organism evidence="1 2">
    <name type="scientific">Candidatus Carbonibacillus altaicus</name>
    <dbReference type="NCBI Taxonomy" id="2163959"/>
    <lineage>
        <taxon>Bacteria</taxon>
        <taxon>Bacillati</taxon>
        <taxon>Bacillota</taxon>
        <taxon>Bacilli</taxon>
        <taxon>Bacillales</taxon>
        <taxon>Candidatus Carbonibacillus</taxon>
    </lineage>
</organism>
<evidence type="ECO:0008006" key="3">
    <source>
        <dbReference type="Google" id="ProtNLM"/>
    </source>
</evidence>
<proteinExistence type="predicted"/>